<keyword evidence="1" id="KW-1133">Transmembrane helix</keyword>
<evidence type="ECO:0000313" key="2">
    <source>
        <dbReference type="EMBL" id="MBE5057332.1"/>
    </source>
</evidence>
<feature type="transmembrane region" description="Helical" evidence="1">
    <location>
        <begin position="6"/>
        <end position="25"/>
    </location>
</feature>
<keyword evidence="1" id="KW-0472">Membrane</keyword>
<evidence type="ECO:0000313" key="3">
    <source>
        <dbReference type="Proteomes" id="UP000806211"/>
    </source>
</evidence>
<dbReference type="RefSeq" id="WP_193539342.1">
    <property type="nucleotide sequence ID" value="NZ_JADCKF010000020.1"/>
</dbReference>
<reference evidence="2 3" key="1">
    <citation type="submission" date="2020-10" db="EMBL/GenBank/DDBJ databases">
        <title>ChiBAC.</title>
        <authorList>
            <person name="Zenner C."/>
            <person name="Hitch T.C.A."/>
            <person name="Clavel T."/>
        </authorList>
    </citation>
    <scope>NUCLEOTIDE SEQUENCE [LARGE SCALE GENOMIC DNA]</scope>
    <source>
        <strain evidence="2 3">DSM 107456</strain>
    </source>
</reference>
<dbReference type="EMBL" id="JADCKF010000020">
    <property type="protein sequence ID" value="MBE5057332.1"/>
    <property type="molecule type" value="Genomic_DNA"/>
</dbReference>
<keyword evidence="3" id="KW-1185">Reference proteome</keyword>
<gene>
    <name evidence="2" type="ORF">INF37_15255</name>
</gene>
<comment type="caution">
    <text evidence="2">The sequence shown here is derived from an EMBL/GenBank/DDBJ whole genome shotgun (WGS) entry which is preliminary data.</text>
</comment>
<feature type="transmembrane region" description="Helical" evidence="1">
    <location>
        <begin position="82"/>
        <end position="102"/>
    </location>
</feature>
<accession>A0ABR9RF71</accession>
<sequence>MDTGLGIDIVLGCMGVAGVILGLYCSNITSIYATKYANAPQNIATLFQQDIISNRCIKQIVSYIILCIIFLTLFLFDIDISYLSIAFTLFQTIHIVVLFSAAGNRSNILSNTYQISHSIYSKIISIFKKISRNNVLACDKSFQNYFQRNCASHLQNLYDIAIFNKDNPSNQNASTLSFMNSNISLLELYWLDKCEIRYDSLWYRDRPKYQQWHFASDTSVELALKTGTSLQPETQRDYWWVENEIERINTVCFQKLCRDQDHISILNYLNSVAALSSKAIYSGNILMWAKSIRRLKIQFMTMQSDQNISDNKLISAIYDGFVSIYINIIVGINSYLHDLDLHGFFEKVCIINSFESCNHALCNNETVDRLFRQIRVEIKLEGKQITPNWYVKQVVSKGIIHFFNELLNCISTSISDCLDMGKQLIEKRKYFPAAVSFSQMYELNSKIEYSISCIDYYYSQIEKLILEPTIVVEDIELSEAKKILASVKKELPQLLVKCSGIFAIQHWNEREEYPDLLGFCYNHICESLIESIEQNDFETFSKTYTGFLGVVLLYQEYVRVDATKIKEPHLQQGVFHVSTAPIIEYAIISSLSILWGEFNKSTQWMELINQELDNFIQKNENAIDSLTRISTIAAARKRHMAAIGNRDVLQTGWTMRIVNALEEAKVCEFDYGPFGQKILKTDSKILKAFYGTYFSGLEYTHHVEDIYFVCCVNKYLSKDDLYKGDFEWEEDFDADGNC</sequence>
<dbReference type="Proteomes" id="UP000806211">
    <property type="component" value="Unassembled WGS sequence"/>
</dbReference>
<organism evidence="2 3">
    <name type="scientific">Pseudoflavonifractor gallinarum</name>
    <dbReference type="NCBI Taxonomy" id="2779352"/>
    <lineage>
        <taxon>Bacteria</taxon>
        <taxon>Bacillati</taxon>
        <taxon>Bacillota</taxon>
        <taxon>Clostridia</taxon>
        <taxon>Eubacteriales</taxon>
        <taxon>Oscillospiraceae</taxon>
        <taxon>Pseudoflavonifractor</taxon>
    </lineage>
</organism>
<keyword evidence="1" id="KW-0812">Transmembrane</keyword>
<protein>
    <submittedName>
        <fullName evidence="2">Uncharacterized protein</fullName>
    </submittedName>
</protein>
<evidence type="ECO:0000256" key="1">
    <source>
        <dbReference type="SAM" id="Phobius"/>
    </source>
</evidence>
<name>A0ABR9RF71_9FIRM</name>
<proteinExistence type="predicted"/>
<feature type="transmembrane region" description="Helical" evidence="1">
    <location>
        <begin position="60"/>
        <end position="76"/>
    </location>
</feature>